<evidence type="ECO:0000259" key="1">
    <source>
        <dbReference type="Pfam" id="PF01883"/>
    </source>
</evidence>
<dbReference type="Pfam" id="PF01883">
    <property type="entry name" value="FeS_assembly_P"/>
    <property type="match status" value="1"/>
</dbReference>
<protein>
    <submittedName>
        <fullName evidence="2">Metal-sulfur cluster assembly factor</fullName>
    </submittedName>
</protein>
<dbReference type="InterPro" id="IPR034904">
    <property type="entry name" value="FSCA_dom_sf"/>
</dbReference>
<dbReference type="PANTHER" id="PTHR42831">
    <property type="entry name" value="FE-S PROTEIN MATURATION AUXILIARY FACTOR YITW"/>
    <property type="match status" value="1"/>
</dbReference>
<dbReference type="InterPro" id="IPR002744">
    <property type="entry name" value="MIP18-like"/>
</dbReference>
<dbReference type="EMBL" id="JBGQPK010000032">
    <property type="protein sequence ID" value="MFL2029608.1"/>
    <property type="molecule type" value="Genomic_DNA"/>
</dbReference>
<keyword evidence="3" id="KW-1185">Reference proteome</keyword>
<feature type="domain" description="MIP18 family-like" evidence="1">
    <location>
        <begin position="17"/>
        <end position="86"/>
    </location>
</feature>
<reference evidence="2 3" key="1">
    <citation type="submission" date="2024-08" db="EMBL/GenBank/DDBJ databases">
        <authorList>
            <person name="Arias E."/>
        </authorList>
    </citation>
    <scope>NUCLEOTIDE SEQUENCE [LARGE SCALE GENOMIC DNA]</scope>
    <source>
        <strain evidence="2 3">FAM 25317</strain>
    </source>
</reference>
<dbReference type="SUPFAM" id="SSF117916">
    <property type="entry name" value="Fe-S cluster assembly (FSCA) domain-like"/>
    <property type="match status" value="1"/>
</dbReference>
<dbReference type="InterPro" id="IPR052339">
    <property type="entry name" value="Fe-S_Maturation_MIP18"/>
</dbReference>
<accession>A0ABW8UHP0</accession>
<dbReference type="Proteomes" id="UP001625389">
    <property type="component" value="Unassembled WGS sequence"/>
</dbReference>
<comment type="caution">
    <text evidence="2">The sequence shown here is derived from an EMBL/GenBank/DDBJ whole genome shotgun (WGS) entry which is preliminary data.</text>
</comment>
<dbReference type="RefSeq" id="WP_407137481.1">
    <property type="nucleotide sequence ID" value="NZ_JBGQPK010000032.1"/>
</dbReference>
<proteinExistence type="predicted"/>
<sequence length="113" mass="12667">MREDIKINDRAAAIGDQLIDKLQTVFDPELGLDVYNLGLIYELDLDENGTLKVITTFTEMVCGCIESMPVDLKAALSKLPDVNEVVVDIAWTPRWKMTRISRLGRMALGISVR</sequence>
<dbReference type="PANTHER" id="PTHR42831:SF1">
    <property type="entry name" value="FE-S PROTEIN MATURATION AUXILIARY FACTOR YITW"/>
    <property type="match status" value="1"/>
</dbReference>
<dbReference type="Gene3D" id="3.30.300.130">
    <property type="entry name" value="Fe-S cluster assembly (FSCA)"/>
    <property type="match status" value="1"/>
</dbReference>
<evidence type="ECO:0000313" key="2">
    <source>
        <dbReference type="EMBL" id="MFL2029608.1"/>
    </source>
</evidence>
<organism evidence="2 3">
    <name type="scientific">Loigolactobacillus zhaoyuanensis</name>
    <dbReference type="NCBI Taxonomy" id="2486017"/>
    <lineage>
        <taxon>Bacteria</taxon>
        <taxon>Bacillati</taxon>
        <taxon>Bacillota</taxon>
        <taxon>Bacilli</taxon>
        <taxon>Lactobacillales</taxon>
        <taxon>Lactobacillaceae</taxon>
        <taxon>Loigolactobacillus</taxon>
    </lineage>
</organism>
<evidence type="ECO:0000313" key="3">
    <source>
        <dbReference type="Proteomes" id="UP001625389"/>
    </source>
</evidence>
<name>A0ABW8UHP0_9LACO</name>
<gene>
    <name evidence="2" type="ORF">ACEN34_08260</name>
</gene>